<sequence>MGTKAKEITKNEKMKLLVDKGYYSAKKIKESIDNNITPHIPTPQKE</sequence>
<name>A0A1W1BAB3_9ZZZZ</name>
<dbReference type="EMBL" id="FPHC01000012">
    <property type="protein sequence ID" value="SFV50462.1"/>
    <property type="molecule type" value="Genomic_DNA"/>
</dbReference>
<reference evidence="1" key="1">
    <citation type="submission" date="2016-10" db="EMBL/GenBank/DDBJ databases">
        <authorList>
            <person name="de Groot N.N."/>
        </authorList>
    </citation>
    <scope>NUCLEOTIDE SEQUENCE</scope>
</reference>
<evidence type="ECO:0000313" key="1">
    <source>
        <dbReference type="EMBL" id="SFV50462.1"/>
    </source>
</evidence>
<gene>
    <name evidence="1" type="ORF">MNB_SV-6-1384</name>
</gene>
<accession>A0A1W1BAB3</accession>
<dbReference type="AlphaFoldDB" id="A0A1W1BAB3"/>
<proteinExistence type="predicted"/>
<protein>
    <submittedName>
        <fullName evidence="1">Uncharacterized protein</fullName>
    </submittedName>
</protein>
<organism evidence="1">
    <name type="scientific">hydrothermal vent metagenome</name>
    <dbReference type="NCBI Taxonomy" id="652676"/>
    <lineage>
        <taxon>unclassified sequences</taxon>
        <taxon>metagenomes</taxon>
        <taxon>ecological metagenomes</taxon>
    </lineage>
</organism>